<feature type="transmembrane region" description="Helical" evidence="1">
    <location>
        <begin position="44"/>
        <end position="64"/>
    </location>
</feature>
<proteinExistence type="predicted"/>
<evidence type="ECO:0000313" key="2">
    <source>
        <dbReference type="EMBL" id="UZF88369.1"/>
    </source>
</evidence>
<dbReference type="EMBL" id="CP102774">
    <property type="protein sequence ID" value="UZF88369.1"/>
    <property type="molecule type" value="Genomic_DNA"/>
</dbReference>
<gene>
    <name evidence="2" type="ORF">NWE54_06165</name>
</gene>
<keyword evidence="1" id="KW-0812">Transmembrane</keyword>
<accession>A0A9E7ZQE6</accession>
<organism evidence="2">
    <name type="scientific">Bosea sp. NBC_00436</name>
    <dbReference type="NCBI Taxonomy" id="2969620"/>
    <lineage>
        <taxon>Bacteria</taxon>
        <taxon>Pseudomonadati</taxon>
        <taxon>Pseudomonadota</taxon>
        <taxon>Alphaproteobacteria</taxon>
        <taxon>Hyphomicrobiales</taxon>
        <taxon>Boseaceae</taxon>
        <taxon>Bosea</taxon>
    </lineage>
</organism>
<reference evidence="2" key="1">
    <citation type="submission" date="2022-08" db="EMBL/GenBank/DDBJ databases">
        <title>Complete Genome Sequences of 2 Bosea sp. soil isolates.</title>
        <authorList>
            <person name="Alvarez Arevalo M."/>
            <person name="Sterndorff E.B."/>
            <person name="Faurdal D."/>
            <person name="Joergensen T.S."/>
            <person name="Weber T."/>
        </authorList>
    </citation>
    <scope>NUCLEOTIDE SEQUENCE</scope>
    <source>
        <strain evidence="2">NBC_00436</strain>
    </source>
</reference>
<sequence>MIFSRVMAYACLMALAGILAVVVALMILLTIVQLLRGEAIPDPAARAIGTVVTAGLALVCRAVAKRLI</sequence>
<keyword evidence="1" id="KW-0472">Membrane</keyword>
<keyword evidence="1" id="KW-1133">Transmembrane helix</keyword>
<feature type="transmembrane region" description="Helical" evidence="1">
    <location>
        <begin position="7"/>
        <end position="32"/>
    </location>
</feature>
<name>A0A9E7ZQE6_9HYPH</name>
<evidence type="ECO:0000256" key="1">
    <source>
        <dbReference type="SAM" id="Phobius"/>
    </source>
</evidence>
<dbReference type="AlphaFoldDB" id="A0A9E7ZQE6"/>
<protein>
    <submittedName>
        <fullName evidence="2">Uncharacterized protein</fullName>
    </submittedName>
</protein>